<dbReference type="InterPro" id="IPR036107">
    <property type="entry name" value="CsrA_sf"/>
</dbReference>
<dbReference type="PANTHER" id="PTHR34984">
    <property type="entry name" value="CARBON STORAGE REGULATOR"/>
    <property type="match status" value="1"/>
</dbReference>
<dbReference type="EMBL" id="CP058561">
    <property type="protein sequence ID" value="QUH28983.1"/>
    <property type="molecule type" value="Genomic_DNA"/>
</dbReference>
<dbReference type="GO" id="GO:0006109">
    <property type="term" value="P:regulation of carbohydrate metabolic process"/>
    <property type="evidence" value="ECO:0007669"/>
    <property type="project" value="InterPro"/>
</dbReference>
<evidence type="ECO:0000256" key="1">
    <source>
        <dbReference type="ARBA" id="ARBA00022490"/>
    </source>
</evidence>
<dbReference type="Pfam" id="PF02599">
    <property type="entry name" value="CsrA"/>
    <property type="match status" value="1"/>
</dbReference>
<dbReference type="InterPro" id="IPR003751">
    <property type="entry name" value="CsrA"/>
</dbReference>
<name>A0A8J8M9T6_9FIRM</name>
<dbReference type="Proteomes" id="UP000677305">
    <property type="component" value="Chromosome"/>
</dbReference>
<dbReference type="PANTHER" id="PTHR34984:SF1">
    <property type="entry name" value="CARBON STORAGE REGULATOR"/>
    <property type="match status" value="1"/>
</dbReference>
<evidence type="ECO:0000313" key="8">
    <source>
        <dbReference type="Proteomes" id="UP000677305"/>
    </source>
</evidence>
<comment type="subcellular location">
    <subcellularLocation>
        <location evidence="6">Cytoplasm</location>
    </subcellularLocation>
</comment>
<reference evidence="7 8" key="1">
    <citation type="submission" date="2020-07" db="EMBL/GenBank/DDBJ databases">
        <title>Vallitalea guaymasensis genome.</title>
        <authorList>
            <person name="Postec A."/>
        </authorList>
    </citation>
    <scope>NUCLEOTIDE SEQUENCE [LARGE SCALE GENOMIC DNA]</scope>
    <source>
        <strain evidence="7 8">Ra1766G1</strain>
    </source>
</reference>
<dbReference type="NCBIfam" id="NF002469">
    <property type="entry name" value="PRK01712.1"/>
    <property type="match status" value="1"/>
</dbReference>
<comment type="subunit">
    <text evidence="6">Homodimer; the beta-strands of each monomer intercalate to form a hydrophobic core, while the alpha-helices form wings that extend away from the core.</text>
</comment>
<comment type="similarity">
    <text evidence="6">Belongs to the CsrA/RsmA family.</text>
</comment>
<dbReference type="GO" id="GO:0005829">
    <property type="term" value="C:cytosol"/>
    <property type="evidence" value="ECO:0007669"/>
    <property type="project" value="TreeGrafter"/>
</dbReference>
<keyword evidence="4 6" id="KW-0810">Translation regulation</keyword>
<evidence type="ECO:0000313" key="7">
    <source>
        <dbReference type="EMBL" id="QUH28983.1"/>
    </source>
</evidence>
<dbReference type="GO" id="GO:0048027">
    <property type="term" value="F:mRNA 5'-UTR binding"/>
    <property type="evidence" value="ECO:0007669"/>
    <property type="project" value="UniProtKB-UniRule"/>
</dbReference>
<dbReference type="AlphaFoldDB" id="A0A8J8M9T6"/>
<evidence type="ECO:0000256" key="2">
    <source>
        <dbReference type="ARBA" id="ARBA00022491"/>
    </source>
</evidence>
<dbReference type="Gene3D" id="2.60.40.4380">
    <property type="entry name" value="Translational regulator CsrA"/>
    <property type="match status" value="1"/>
</dbReference>
<evidence type="ECO:0000256" key="6">
    <source>
        <dbReference type="HAMAP-Rule" id="MF_00167"/>
    </source>
</evidence>
<organism evidence="7 8">
    <name type="scientific">Vallitalea guaymasensis</name>
    <dbReference type="NCBI Taxonomy" id="1185412"/>
    <lineage>
        <taxon>Bacteria</taxon>
        <taxon>Bacillati</taxon>
        <taxon>Bacillota</taxon>
        <taxon>Clostridia</taxon>
        <taxon>Lachnospirales</taxon>
        <taxon>Vallitaleaceae</taxon>
        <taxon>Vallitalea</taxon>
    </lineage>
</organism>
<dbReference type="GO" id="GO:0045947">
    <property type="term" value="P:negative regulation of translational initiation"/>
    <property type="evidence" value="ECO:0007669"/>
    <property type="project" value="UniProtKB-UniRule"/>
</dbReference>
<dbReference type="GO" id="GO:0044781">
    <property type="term" value="P:bacterial-type flagellum organization"/>
    <property type="evidence" value="ECO:0007669"/>
    <property type="project" value="UniProtKB-KW"/>
</dbReference>
<comment type="function">
    <text evidence="6">A translational regulator that binds mRNA to regulate translation initiation and/or mRNA stability. Usually binds in the 5'-UTR at or near the Shine-Dalgarno sequence preventing ribosome-binding, thus repressing translation. Its main target seems to be the major flagellin gene, while its function is anatagonized by FliW.</text>
</comment>
<sequence>MLALSRKKGEGIIIRDDIELVVLEVFKDGVRIGIKAPKNVSVHRKEIYLQIQEENKKAMETSNDATDILKKMFE</sequence>
<dbReference type="RefSeq" id="WP_212693133.1">
    <property type="nucleotide sequence ID" value="NZ_CP058561.1"/>
</dbReference>
<keyword evidence="3 6" id="KW-1005">Bacterial flagellum biogenesis</keyword>
<proteinExistence type="inferred from homology"/>
<keyword evidence="1 6" id="KW-0963">Cytoplasm</keyword>
<dbReference type="GO" id="GO:0006402">
    <property type="term" value="P:mRNA catabolic process"/>
    <property type="evidence" value="ECO:0007669"/>
    <property type="project" value="InterPro"/>
</dbReference>
<keyword evidence="5 6" id="KW-0694">RNA-binding</keyword>
<dbReference type="NCBIfam" id="TIGR00202">
    <property type="entry name" value="csrA"/>
    <property type="match status" value="1"/>
</dbReference>
<evidence type="ECO:0000256" key="3">
    <source>
        <dbReference type="ARBA" id="ARBA00022795"/>
    </source>
</evidence>
<accession>A0A8J8M9T6</accession>
<protein>
    <recommendedName>
        <fullName evidence="6">Translational regulator CsrA</fullName>
    </recommendedName>
</protein>
<evidence type="ECO:0000256" key="5">
    <source>
        <dbReference type="ARBA" id="ARBA00022884"/>
    </source>
</evidence>
<dbReference type="GO" id="GO:1902208">
    <property type="term" value="P:regulation of bacterial-type flagellum assembly"/>
    <property type="evidence" value="ECO:0007669"/>
    <property type="project" value="UniProtKB-UniRule"/>
</dbReference>
<evidence type="ECO:0000256" key="4">
    <source>
        <dbReference type="ARBA" id="ARBA00022845"/>
    </source>
</evidence>
<keyword evidence="2 6" id="KW-0678">Repressor</keyword>
<gene>
    <name evidence="6 7" type="primary">csrA</name>
    <name evidence="7" type="ORF">HYG85_08630</name>
</gene>
<dbReference type="HAMAP" id="MF_00167">
    <property type="entry name" value="CsrA"/>
    <property type="match status" value="1"/>
</dbReference>
<keyword evidence="8" id="KW-1185">Reference proteome</keyword>
<dbReference type="SUPFAM" id="SSF117130">
    <property type="entry name" value="CsrA-like"/>
    <property type="match status" value="1"/>
</dbReference>
<dbReference type="KEGG" id="vgu:HYG85_08630"/>
<dbReference type="FunFam" id="2.60.40.4380:FF:000002">
    <property type="entry name" value="Translational regulator CsrA"/>
    <property type="match status" value="1"/>
</dbReference>